<evidence type="ECO:0000313" key="2">
    <source>
        <dbReference type="EMBL" id="GAX14581.1"/>
    </source>
</evidence>
<dbReference type="CDD" id="cd00170">
    <property type="entry name" value="SEC14"/>
    <property type="match status" value="1"/>
</dbReference>
<dbReference type="OrthoDB" id="1434354at2759"/>
<name>A0A1Z5JLD6_FISSO</name>
<accession>A0A1Z5JLD6</accession>
<dbReference type="Proteomes" id="UP000198406">
    <property type="component" value="Unassembled WGS sequence"/>
</dbReference>
<dbReference type="InterPro" id="IPR001251">
    <property type="entry name" value="CRAL-TRIO_dom"/>
</dbReference>
<dbReference type="SMART" id="SM00516">
    <property type="entry name" value="SEC14"/>
    <property type="match status" value="1"/>
</dbReference>
<evidence type="ECO:0000259" key="1">
    <source>
        <dbReference type="PROSITE" id="PS50191"/>
    </source>
</evidence>
<gene>
    <name evidence="2" type="ORF">FisN_6Lh359</name>
</gene>
<dbReference type="PROSITE" id="PS50191">
    <property type="entry name" value="CRAL_TRIO"/>
    <property type="match status" value="1"/>
</dbReference>
<dbReference type="GO" id="GO:0016020">
    <property type="term" value="C:membrane"/>
    <property type="evidence" value="ECO:0007669"/>
    <property type="project" value="TreeGrafter"/>
</dbReference>
<keyword evidence="3" id="KW-1185">Reference proteome</keyword>
<feature type="domain" description="CRAL-TRIO" evidence="1">
    <location>
        <begin position="103"/>
        <end position="266"/>
    </location>
</feature>
<sequence length="283" mass="32974">MTIEVTNETKIDFVAARKELGDGPMRFAPTGERSIAEQIAALTETEKQCFDNLKTKWEKSYEPFSDEMYLRFARCSPGKEKFNEKSAFKVMKNFPRRYLELNATDLEKQLATKTLYPVPGLRTKDGHDMFFMYPARYFPKDTSTKTIIDNLGYCMETMVEKEKACSEGIGFMAYMNNWKMENFSINYCYQFMMMLQGRVPVRVRLFLIVNPPGWFDKIWNIMKPMLAADFRSKVHVIPEADLPQFLMPGYEAYLPDDTDTGKAPSDEIVADFIKYRKYAESQK</sequence>
<dbReference type="InParanoid" id="A0A1Z5JLD6"/>
<dbReference type="AlphaFoldDB" id="A0A1Z5JLD6"/>
<dbReference type="PANTHER" id="PTHR10174">
    <property type="entry name" value="ALPHA-TOCOPHEROL TRANSFER PROTEIN-RELATED"/>
    <property type="match status" value="1"/>
</dbReference>
<dbReference type="PANTHER" id="PTHR10174:SF208">
    <property type="entry name" value="CRAL-TRIO DOMAIN-CONTAINING PROTEIN DDB_G0278031"/>
    <property type="match status" value="1"/>
</dbReference>
<dbReference type="SUPFAM" id="SSF52087">
    <property type="entry name" value="CRAL/TRIO domain"/>
    <property type="match status" value="1"/>
</dbReference>
<reference evidence="2 3" key="1">
    <citation type="journal article" date="2015" name="Plant Cell">
        <title>Oil accumulation by the oleaginous diatom Fistulifera solaris as revealed by the genome and transcriptome.</title>
        <authorList>
            <person name="Tanaka T."/>
            <person name="Maeda Y."/>
            <person name="Veluchamy A."/>
            <person name="Tanaka M."/>
            <person name="Abida H."/>
            <person name="Marechal E."/>
            <person name="Bowler C."/>
            <person name="Muto M."/>
            <person name="Sunaga Y."/>
            <person name="Tanaka M."/>
            <person name="Yoshino T."/>
            <person name="Taniguchi T."/>
            <person name="Fukuda Y."/>
            <person name="Nemoto M."/>
            <person name="Matsumoto M."/>
            <person name="Wong P.S."/>
            <person name="Aburatani S."/>
            <person name="Fujibuchi W."/>
        </authorList>
    </citation>
    <scope>NUCLEOTIDE SEQUENCE [LARGE SCALE GENOMIC DNA]</scope>
    <source>
        <strain evidence="2 3">JPCC DA0580</strain>
    </source>
</reference>
<evidence type="ECO:0000313" key="3">
    <source>
        <dbReference type="Proteomes" id="UP000198406"/>
    </source>
</evidence>
<proteinExistence type="predicted"/>
<dbReference type="EMBL" id="BDSP01000081">
    <property type="protein sequence ID" value="GAX14581.1"/>
    <property type="molecule type" value="Genomic_DNA"/>
</dbReference>
<comment type="caution">
    <text evidence="2">The sequence shown here is derived from an EMBL/GenBank/DDBJ whole genome shotgun (WGS) entry which is preliminary data.</text>
</comment>
<organism evidence="2 3">
    <name type="scientific">Fistulifera solaris</name>
    <name type="common">Oleaginous diatom</name>
    <dbReference type="NCBI Taxonomy" id="1519565"/>
    <lineage>
        <taxon>Eukaryota</taxon>
        <taxon>Sar</taxon>
        <taxon>Stramenopiles</taxon>
        <taxon>Ochrophyta</taxon>
        <taxon>Bacillariophyta</taxon>
        <taxon>Bacillariophyceae</taxon>
        <taxon>Bacillariophycidae</taxon>
        <taxon>Naviculales</taxon>
        <taxon>Naviculaceae</taxon>
        <taxon>Fistulifera</taxon>
    </lineage>
</organism>
<dbReference type="GO" id="GO:1902936">
    <property type="term" value="F:phosphatidylinositol bisphosphate binding"/>
    <property type="evidence" value="ECO:0007669"/>
    <property type="project" value="TreeGrafter"/>
</dbReference>
<dbReference type="InterPro" id="IPR036865">
    <property type="entry name" value="CRAL-TRIO_dom_sf"/>
</dbReference>
<dbReference type="Pfam" id="PF00650">
    <property type="entry name" value="CRAL_TRIO"/>
    <property type="match status" value="1"/>
</dbReference>
<protein>
    <recommendedName>
        <fullName evidence="1">CRAL-TRIO domain-containing protein</fullName>
    </recommendedName>
</protein>
<dbReference type="Gene3D" id="3.40.525.10">
    <property type="entry name" value="CRAL-TRIO lipid binding domain"/>
    <property type="match status" value="1"/>
</dbReference>